<proteinExistence type="predicted"/>
<dbReference type="eggNOG" id="COG4200">
    <property type="taxonomic scope" value="Bacteria"/>
</dbReference>
<feature type="transmembrane region" description="Helical" evidence="2">
    <location>
        <begin position="135"/>
        <end position="163"/>
    </location>
</feature>
<feature type="transmembrane region" description="Helical" evidence="2">
    <location>
        <begin position="57"/>
        <end position="76"/>
    </location>
</feature>
<dbReference type="Pfam" id="PF12730">
    <property type="entry name" value="ABC2_membrane_4"/>
    <property type="match status" value="1"/>
</dbReference>
<dbReference type="CDD" id="cd21809">
    <property type="entry name" value="ABC-2_lan_permease-like"/>
    <property type="match status" value="1"/>
</dbReference>
<feature type="transmembrane region" description="Helical" evidence="2">
    <location>
        <begin position="96"/>
        <end position="115"/>
    </location>
</feature>
<gene>
    <name evidence="3" type="ORF">HMPREF1318_0710</name>
</gene>
<dbReference type="AlphaFoldDB" id="J1HPF4"/>
<keyword evidence="2" id="KW-0472">Membrane</keyword>
<sequence length="289" mass="30160">MIPMTTDMTPVAPMNPASATRVPDSHRSRTEPAGRPRHTAFTALIAVEALKLRRSSVWVVALILPVLAVVSGSVNYMMNRSQLSHGWDGLTSQVFIFYGMFFCSLGLALLAAASWRPEHRSTSWNAMRTTGHSPVAVVAAKTLVLTAPAAAMQMVVMLLTWAVGAGLGLGAALPAAFVVECLLSILAAQPLIAVQSLLSMRMRSFAAPVAVCLPGLVVSMALVMKGSWVANVWPQALVTRALTLGSTAVSGSAAMDVGGVATLLAGTALSALVCWGLLITVARRTGGAR</sequence>
<dbReference type="EMBL" id="AKFT01000011">
    <property type="protein sequence ID" value="EJF47483.1"/>
    <property type="molecule type" value="Genomic_DNA"/>
</dbReference>
<dbReference type="Proteomes" id="UP000002941">
    <property type="component" value="Unassembled WGS sequence"/>
</dbReference>
<evidence type="ECO:0000313" key="3">
    <source>
        <dbReference type="EMBL" id="EJF47483.1"/>
    </source>
</evidence>
<keyword evidence="2" id="KW-1133">Transmembrane helix</keyword>
<evidence type="ECO:0000256" key="1">
    <source>
        <dbReference type="SAM" id="MobiDB-lite"/>
    </source>
</evidence>
<feature type="transmembrane region" description="Helical" evidence="2">
    <location>
        <begin position="260"/>
        <end position="282"/>
    </location>
</feature>
<reference evidence="3 4" key="1">
    <citation type="submission" date="2012-05" db="EMBL/GenBank/DDBJ databases">
        <authorList>
            <person name="Harkins D.M."/>
            <person name="Madupu R."/>
            <person name="Durkin A.S."/>
            <person name="Torralba M."/>
            <person name="Methe B."/>
            <person name="Sutton G.G."/>
            <person name="Nelson K.E."/>
        </authorList>
    </citation>
    <scope>NUCLEOTIDE SEQUENCE [LARGE SCALE GENOMIC DNA]</scope>
    <source>
        <strain evidence="3 4">F0489</strain>
    </source>
</reference>
<keyword evidence="2" id="KW-0812">Transmembrane</keyword>
<feature type="compositionally biased region" description="Basic and acidic residues" evidence="1">
    <location>
        <begin position="23"/>
        <end position="34"/>
    </location>
</feature>
<feature type="region of interest" description="Disordered" evidence="1">
    <location>
        <begin position="1"/>
        <end position="34"/>
    </location>
</feature>
<accession>J1HPF4</accession>
<dbReference type="PATRIC" id="fig|1125718.3.peg.239"/>
<keyword evidence="4" id="KW-1185">Reference proteome</keyword>
<comment type="caution">
    <text evidence="3">The sequence shown here is derived from an EMBL/GenBank/DDBJ whole genome shotgun (WGS) entry which is preliminary data.</text>
</comment>
<feature type="transmembrane region" description="Helical" evidence="2">
    <location>
        <begin position="205"/>
        <end position="224"/>
    </location>
</feature>
<organism evidence="3 4">
    <name type="scientific">Actinomyces massiliensis F0489</name>
    <dbReference type="NCBI Taxonomy" id="1125718"/>
    <lineage>
        <taxon>Bacteria</taxon>
        <taxon>Bacillati</taxon>
        <taxon>Actinomycetota</taxon>
        <taxon>Actinomycetes</taxon>
        <taxon>Actinomycetales</taxon>
        <taxon>Actinomycetaceae</taxon>
        <taxon>Actinomyces</taxon>
    </lineage>
</organism>
<evidence type="ECO:0000313" key="4">
    <source>
        <dbReference type="Proteomes" id="UP000002941"/>
    </source>
</evidence>
<name>J1HPF4_9ACTO</name>
<feature type="transmembrane region" description="Helical" evidence="2">
    <location>
        <begin position="169"/>
        <end position="193"/>
    </location>
</feature>
<evidence type="ECO:0000256" key="2">
    <source>
        <dbReference type="SAM" id="Phobius"/>
    </source>
</evidence>
<protein>
    <submittedName>
        <fullName evidence="3">ABC-2 family transporter protein</fullName>
    </submittedName>
</protein>